<protein>
    <submittedName>
        <fullName evidence="1">Uncharacterized protein</fullName>
    </submittedName>
</protein>
<dbReference type="OrthoDB" id="5792673at2759"/>
<evidence type="ECO:0000313" key="1">
    <source>
        <dbReference type="EMBL" id="KAE8076135.1"/>
    </source>
</evidence>
<dbReference type="AlphaFoldDB" id="A0A5N6RAN4"/>
<accession>A0A5N6RAN4</accession>
<evidence type="ECO:0000313" key="2">
    <source>
        <dbReference type="Proteomes" id="UP000327013"/>
    </source>
</evidence>
<keyword evidence="2" id="KW-1185">Reference proteome</keyword>
<dbReference type="EMBL" id="CM017326">
    <property type="protein sequence ID" value="KAE8076135.1"/>
    <property type="molecule type" value="Genomic_DNA"/>
</dbReference>
<organism evidence="1 2">
    <name type="scientific">Carpinus fangiana</name>
    <dbReference type="NCBI Taxonomy" id="176857"/>
    <lineage>
        <taxon>Eukaryota</taxon>
        <taxon>Viridiplantae</taxon>
        <taxon>Streptophyta</taxon>
        <taxon>Embryophyta</taxon>
        <taxon>Tracheophyta</taxon>
        <taxon>Spermatophyta</taxon>
        <taxon>Magnoliopsida</taxon>
        <taxon>eudicotyledons</taxon>
        <taxon>Gunneridae</taxon>
        <taxon>Pentapetalae</taxon>
        <taxon>rosids</taxon>
        <taxon>fabids</taxon>
        <taxon>Fagales</taxon>
        <taxon>Betulaceae</taxon>
        <taxon>Carpinus</taxon>
    </lineage>
</organism>
<proteinExistence type="predicted"/>
<sequence>MAMEETHSCGIPWLAMGLPPPWLWPRTHGHGSVVLFFFRFFFSNEFRNTSDGVGST</sequence>
<name>A0A5N6RAN4_9ROSI</name>
<dbReference type="Proteomes" id="UP000327013">
    <property type="component" value="Chromosome 6"/>
</dbReference>
<gene>
    <name evidence="1" type="ORF">FH972_014802</name>
</gene>
<reference evidence="1 2" key="1">
    <citation type="submission" date="2019-06" db="EMBL/GenBank/DDBJ databases">
        <title>A chromosomal-level reference genome of Carpinus fangiana (Coryloideae, Betulaceae).</title>
        <authorList>
            <person name="Yang X."/>
            <person name="Wang Z."/>
            <person name="Zhang L."/>
            <person name="Hao G."/>
            <person name="Liu J."/>
            <person name="Yang Y."/>
        </authorList>
    </citation>
    <scope>NUCLEOTIDE SEQUENCE [LARGE SCALE GENOMIC DNA]</scope>
    <source>
        <strain evidence="1">Cfa_2016G</strain>
        <tissue evidence="1">Leaf</tissue>
    </source>
</reference>